<dbReference type="EC" id="2.5.1.3" evidence="9"/>
<keyword evidence="3 9" id="KW-0479">Metal-binding</keyword>
<feature type="binding site" evidence="9">
    <location>
        <position position="182"/>
    </location>
    <ligand>
        <name>2-[(2R,5Z)-2-carboxy-4-methylthiazol-5(2H)-ylidene]ethyl phosphate</name>
        <dbReference type="ChEBI" id="CHEBI:62899"/>
    </ligand>
</feature>
<comment type="catalytic activity">
    <reaction evidence="7 9 10">
        <text>2-(2-carboxy-4-methylthiazol-5-yl)ethyl phosphate + 4-amino-2-methyl-5-(diphosphooxymethyl)pyrimidine + 2 H(+) = thiamine phosphate + CO2 + diphosphate</text>
        <dbReference type="Rhea" id="RHEA:47848"/>
        <dbReference type="ChEBI" id="CHEBI:15378"/>
        <dbReference type="ChEBI" id="CHEBI:16526"/>
        <dbReference type="ChEBI" id="CHEBI:33019"/>
        <dbReference type="ChEBI" id="CHEBI:37575"/>
        <dbReference type="ChEBI" id="CHEBI:57841"/>
        <dbReference type="ChEBI" id="CHEBI:62890"/>
        <dbReference type="EC" id="2.5.1.3"/>
    </reaction>
</comment>
<sequence length="226" mass="23654">MANTCRAACLWIFHNEELGMNLRGLYAITDTPLLAGGKLLPYAEAALIGGARLLQYRDKSGDAGRRFDEAQALAELCQRHGATLIINDDLELAARLGVGLHLGQTDGSLAAARARLGAEVVIGGTCHAQLELAERAVAEGASYIAFGRFFNSNTKPGAPAATVELLDQARARFAQPIVAIGGVTLGTAPGLIARGASMVAVIHTLFAADSALEVQDRARAFAALFD</sequence>
<accession>A0A1H0XCQ7</accession>
<name>A0A1H0XCQ7_9GAMM</name>
<comment type="catalytic activity">
    <reaction evidence="6 9 10">
        <text>4-methyl-5-(2-phosphooxyethyl)-thiazole + 4-amino-2-methyl-5-(diphosphooxymethyl)pyrimidine + H(+) = thiamine phosphate + diphosphate</text>
        <dbReference type="Rhea" id="RHEA:22328"/>
        <dbReference type="ChEBI" id="CHEBI:15378"/>
        <dbReference type="ChEBI" id="CHEBI:33019"/>
        <dbReference type="ChEBI" id="CHEBI:37575"/>
        <dbReference type="ChEBI" id="CHEBI:57841"/>
        <dbReference type="ChEBI" id="CHEBI:58296"/>
        <dbReference type="EC" id="2.5.1.3"/>
    </reaction>
</comment>
<feature type="binding site" evidence="9">
    <location>
        <position position="155"/>
    </location>
    <ligand>
        <name>4-amino-2-methyl-5-(diphosphooxymethyl)pyrimidine</name>
        <dbReference type="ChEBI" id="CHEBI:57841"/>
    </ligand>
</feature>
<evidence type="ECO:0000256" key="8">
    <source>
        <dbReference type="ARBA" id="ARBA00047883"/>
    </source>
</evidence>
<evidence type="ECO:0000256" key="3">
    <source>
        <dbReference type="ARBA" id="ARBA00022723"/>
    </source>
</evidence>
<keyword evidence="14" id="KW-1185">Reference proteome</keyword>
<comment type="catalytic activity">
    <reaction evidence="8 9 10">
        <text>2-[(2R,5Z)-2-carboxy-4-methylthiazol-5(2H)-ylidene]ethyl phosphate + 4-amino-2-methyl-5-(diphosphooxymethyl)pyrimidine + 2 H(+) = thiamine phosphate + CO2 + diphosphate</text>
        <dbReference type="Rhea" id="RHEA:47844"/>
        <dbReference type="ChEBI" id="CHEBI:15378"/>
        <dbReference type="ChEBI" id="CHEBI:16526"/>
        <dbReference type="ChEBI" id="CHEBI:33019"/>
        <dbReference type="ChEBI" id="CHEBI:37575"/>
        <dbReference type="ChEBI" id="CHEBI:57841"/>
        <dbReference type="ChEBI" id="CHEBI:62899"/>
        <dbReference type="EC" id="2.5.1.3"/>
    </reaction>
</comment>
<comment type="cofactor">
    <cofactor evidence="9">
        <name>Mg(2+)</name>
        <dbReference type="ChEBI" id="CHEBI:18420"/>
    </cofactor>
    <text evidence="9">Binds 1 Mg(2+) ion per subunit.</text>
</comment>
<feature type="binding site" evidence="9">
    <location>
        <position position="88"/>
    </location>
    <ligand>
        <name>Mg(2+)</name>
        <dbReference type="ChEBI" id="CHEBI:18420"/>
    </ligand>
</feature>
<evidence type="ECO:0000256" key="5">
    <source>
        <dbReference type="ARBA" id="ARBA00022977"/>
    </source>
</evidence>
<dbReference type="NCBIfam" id="TIGR00693">
    <property type="entry name" value="thiE"/>
    <property type="match status" value="1"/>
</dbReference>
<dbReference type="InterPro" id="IPR013785">
    <property type="entry name" value="Aldolase_TIM"/>
</dbReference>
<dbReference type="AlphaFoldDB" id="A0A1H0XCQ7"/>
<dbReference type="GO" id="GO:0000287">
    <property type="term" value="F:magnesium ion binding"/>
    <property type="evidence" value="ECO:0007669"/>
    <property type="project" value="UniProtKB-UniRule"/>
</dbReference>
<comment type="caution">
    <text evidence="9">Lacks conserved residue(s) required for the propagation of feature annotation.</text>
</comment>
<dbReference type="UniPathway" id="UPA00060">
    <property type="reaction ID" value="UER00141"/>
</dbReference>
<feature type="binding site" evidence="9">
    <location>
        <begin position="152"/>
        <end position="154"/>
    </location>
    <ligand>
        <name>2-[(2R,5Z)-2-carboxy-4-methylthiazol-5(2H)-ylidene]ethyl phosphate</name>
        <dbReference type="ChEBI" id="CHEBI:62899"/>
    </ligand>
</feature>
<dbReference type="GO" id="GO:0005737">
    <property type="term" value="C:cytoplasm"/>
    <property type="evidence" value="ECO:0007669"/>
    <property type="project" value="TreeGrafter"/>
</dbReference>
<dbReference type="EMBL" id="FNJJ01000012">
    <property type="protein sequence ID" value="SDQ00700.1"/>
    <property type="molecule type" value="Genomic_DNA"/>
</dbReference>
<comment type="pathway">
    <text evidence="1 9 11">Cofactor biosynthesis; thiamine diphosphate biosynthesis; thiamine phosphate from 4-amino-2-methyl-5-diphosphomethylpyrimidine and 4-methyl-5-(2-phosphoethyl)-thiazole: step 1/1.</text>
</comment>
<keyword evidence="5 9" id="KW-0784">Thiamine biosynthesis</keyword>
<dbReference type="PANTHER" id="PTHR20857:SF15">
    <property type="entry name" value="THIAMINE-PHOSPHATE SYNTHASE"/>
    <property type="match status" value="1"/>
</dbReference>
<feature type="binding site" evidence="9">
    <location>
        <position position="125"/>
    </location>
    <ligand>
        <name>4-amino-2-methyl-5-(diphosphooxymethyl)pyrimidine</name>
        <dbReference type="ChEBI" id="CHEBI:57841"/>
    </ligand>
</feature>
<comment type="function">
    <text evidence="9">Condenses 4-methyl-5-(beta-hydroxyethyl)thiazole monophosphate (THZ-P) and 2-methyl-4-amino-5-hydroxymethyl pyrimidine pyrophosphate (HMP-PP) to form thiamine monophosphate (TMP).</text>
</comment>
<keyword evidence="2 9" id="KW-0808">Transferase</keyword>
<dbReference type="InterPro" id="IPR034291">
    <property type="entry name" value="TMP_synthase"/>
</dbReference>
<dbReference type="PANTHER" id="PTHR20857">
    <property type="entry name" value="THIAMINE-PHOSPHATE PYROPHOSPHORYLASE"/>
    <property type="match status" value="1"/>
</dbReference>
<dbReference type="Gene3D" id="3.20.20.70">
    <property type="entry name" value="Aldolase class I"/>
    <property type="match status" value="1"/>
</dbReference>
<feature type="domain" description="Thiamine phosphate synthase/TenI" evidence="12">
    <location>
        <begin position="25"/>
        <end position="204"/>
    </location>
</feature>
<gene>
    <name evidence="9" type="primary">thiE</name>
    <name evidence="13" type="ORF">SAMN05216213_112190</name>
</gene>
<dbReference type="HAMAP" id="MF_00097">
    <property type="entry name" value="TMP_synthase"/>
    <property type="match status" value="1"/>
</dbReference>
<feature type="binding site" evidence="9">
    <location>
        <position position="87"/>
    </location>
    <ligand>
        <name>4-amino-2-methyl-5-(diphosphooxymethyl)pyrimidine</name>
        <dbReference type="ChEBI" id="CHEBI:57841"/>
    </ligand>
</feature>
<organism evidence="13 14">
    <name type="scientific">Ectopseudomonas guguanensis</name>
    <dbReference type="NCBI Taxonomy" id="1198456"/>
    <lineage>
        <taxon>Bacteria</taxon>
        <taxon>Pseudomonadati</taxon>
        <taxon>Pseudomonadota</taxon>
        <taxon>Gammaproteobacteria</taxon>
        <taxon>Pseudomonadales</taxon>
        <taxon>Pseudomonadaceae</taxon>
        <taxon>Ectopseudomonas</taxon>
    </lineage>
</organism>
<evidence type="ECO:0000256" key="11">
    <source>
        <dbReference type="RuleBase" id="RU004253"/>
    </source>
</evidence>
<dbReference type="CDD" id="cd00564">
    <property type="entry name" value="TMP_TenI"/>
    <property type="match status" value="1"/>
</dbReference>
<evidence type="ECO:0000256" key="9">
    <source>
        <dbReference type="HAMAP-Rule" id="MF_00097"/>
    </source>
</evidence>
<evidence type="ECO:0000256" key="6">
    <source>
        <dbReference type="ARBA" id="ARBA00047334"/>
    </source>
</evidence>
<dbReference type="GO" id="GO:0004789">
    <property type="term" value="F:thiamine-phosphate diphosphorylase activity"/>
    <property type="evidence" value="ECO:0007669"/>
    <property type="project" value="UniProtKB-UniRule"/>
</dbReference>
<evidence type="ECO:0000313" key="14">
    <source>
        <dbReference type="Proteomes" id="UP000199460"/>
    </source>
</evidence>
<feature type="binding site" evidence="9">
    <location>
        <position position="106"/>
    </location>
    <ligand>
        <name>Mg(2+)</name>
        <dbReference type="ChEBI" id="CHEBI:18420"/>
    </ligand>
</feature>
<dbReference type="Pfam" id="PF02581">
    <property type="entry name" value="TMP-TENI"/>
    <property type="match status" value="1"/>
</dbReference>
<evidence type="ECO:0000256" key="1">
    <source>
        <dbReference type="ARBA" id="ARBA00005165"/>
    </source>
</evidence>
<proteinExistence type="inferred from homology"/>
<dbReference type="InterPro" id="IPR022998">
    <property type="entry name" value="ThiamineP_synth_TenI"/>
</dbReference>
<dbReference type="InterPro" id="IPR036206">
    <property type="entry name" value="ThiamineP_synth_sf"/>
</dbReference>
<evidence type="ECO:0000256" key="4">
    <source>
        <dbReference type="ARBA" id="ARBA00022842"/>
    </source>
</evidence>
<dbReference type="Proteomes" id="UP000199460">
    <property type="component" value="Unassembled WGS sequence"/>
</dbReference>
<dbReference type="GO" id="GO:0009229">
    <property type="term" value="P:thiamine diphosphate biosynthetic process"/>
    <property type="evidence" value="ECO:0007669"/>
    <property type="project" value="UniProtKB-UniRule"/>
</dbReference>
<reference evidence="14" key="1">
    <citation type="submission" date="2016-10" db="EMBL/GenBank/DDBJ databases">
        <authorList>
            <person name="Varghese N."/>
            <person name="Submissions S."/>
        </authorList>
    </citation>
    <scope>NUCLEOTIDE SEQUENCE [LARGE SCALE GENOMIC DNA]</scope>
    <source>
        <strain evidence="14">JCM 18416</strain>
    </source>
</reference>
<keyword evidence="4 9" id="KW-0460">Magnesium</keyword>
<evidence type="ECO:0000256" key="10">
    <source>
        <dbReference type="RuleBase" id="RU003826"/>
    </source>
</evidence>
<evidence type="ECO:0000259" key="12">
    <source>
        <dbReference type="Pfam" id="PF02581"/>
    </source>
</evidence>
<evidence type="ECO:0000313" key="13">
    <source>
        <dbReference type="EMBL" id="SDQ00700.1"/>
    </source>
</evidence>
<feature type="binding site" evidence="9">
    <location>
        <begin position="55"/>
        <end position="59"/>
    </location>
    <ligand>
        <name>4-amino-2-methyl-5-(diphosphooxymethyl)pyrimidine</name>
        <dbReference type="ChEBI" id="CHEBI:57841"/>
    </ligand>
</feature>
<dbReference type="GO" id="GO:0009228">
    <property type="term" value="P:thiamine biosynthetic process"/>
    <property type="evidence" value="ECO:0007669"/>
    <property type="project" value="UniProtKB-KW"/>
</dbReference>
<protein>
    <recommendedName>
        <fullName evidence="9">Thiamine-phosphate synthase</fullName>
        <shortName evidence="9">TP synthase</shortName>
        <shortName evidence="9">TPS</shortName>
        <ecNumber evidence="9">2.5.1.3</ecNumber>
    </recommendedName>
    <alternativeName>
        <fullName evidence="9">Thiamine-phosphate pyrophosphorylase</fullName>
        <shortName evidence="9">TMP pyrophosphorylase</shortName>
        <shortName evidence="9">TMP-PPase</shortName>
    </alternativeName>
</protein>
<dbReference type="SUPFAM" id="SSF51391">
    <property type="entry name" value="Thiamin phosphate synthase"/>
    <property type="match status" value="1"/>
</dbReference>
<evidence type="ECO:0000256" key="2">
    <source>
        <dbReference type="ARBA" id="ARBA00022679"/>
    </source>
</evidence>
<comment type="similarity">
    <text evidence="9 10">Belongs to the thiamine-phosphate synthase family.</text>
</comment>
<evidence type="ECO:0000256" key="7">
    <source>
        <dbReference type="ARBA" id="ARBA00047851"/>
    </source>
</evidence>